<dbReference type="SUPFAM" id="SSF54001">
    <property type="entry name" value="Cysteine proteinases"/>
    <property type="match status" value="1"/>
</dbReference>
<feature type="region of interest" description="Disordered" evidence="1">
    <location>
        <begin position="817"/>
        <end position="923"/>
    </location>
</feature>
<feature type="compositionally biased region" description="Pro residues" evidence="1">
    <location>
        <begin position="862"/>
        <end position="871"/>
    </location>
</feature>
<dbReference type="Proteomes" id="UP001213000">
    <property type="component" value="Unassembled WGS sequence"/>
</dbReference>
<gene>
    <name evidence="2" type="ORF">NP233_g8221</name>
</gene>
<sequence length="994" mass="112304">MAPSQLSANSNSRQGEDTVDLTQSPPAFDATEWIGKGRQFPTNPKSVDAGLCDYIDHLKTMPELRGSPLPNPQISVDKFLEHTLPAVDTKTAEGTSNVYSNDTPSNNFEELLRIPLPDPAWIKSVEKGLGQAILDGRKSFLLQTRSTTTRLPFWILTWWRKASDVLAKQHKWRKAKEWVEKQKSKFDDDGTVKLLNAALESFASLGWDERSRVPGSETTTLAFATFLSDDDMMTTQHINMMFHNLDLTHRASKNSSNQRSVQTLKFSSEIRLRKTASENRHKPTFMKELEERIGSKEITSLLFPWFDERLKHWVTIEIDFASEVISVGDSLDQNTKNISSSLEAGIEELQDWIRNTKPPTRSQGNYRVSTGLAHSQQDDATSCGILCANTAAHNLLGFELWSSGRKVFERLRWYVNLTSLHAREKHVCFRLSSCSFSAARWKTGILLKYSNLLQTKGLYDEMYQSSVEPILRAIDTFESTKRAGLVYFSAMFAGPDSDSGEILGMKVAEEIRYFLLYGLVDIMGWVLHESKTPNLPPQRGSVASATLIDYLEHEQYLRNWLRQIDHDIFKIIGDARKSLKLVPSDHQGKLQAKASKSSAATQPDAKLLKRVSKHKAEAGKHSIFDNIISLSFMVSFMQHKEQLVAPKTANQLQCLMGKDKKCVPENYSQWWIYGPLGTAIAVSVIFVLLPEPLSSNSSMRTLLKFIYNLNELQWTAKSKRIAQLETSEKGKGRVRKAVTEMVSGIEQRIWKAVFDIGLLDEDVLEALESMFDDLNSLIVHWKNSWGEDLGAFYYNSWASPSPYPLQELHLRLPSIPTEFKYPDPAQTTHKSKPNNPPQNSGSSNKDRNIESKISQPETYPEPNSPARPPPYESESTACAINLEPLASVTAAQGRTKRRNVDSTEKEHAGGPTSRPHKRMRTSNAKKAISQIEALRYKADKFKALADYMYSWIDKPEEPSHQELIKKAIELDLGKDAVDFLNKLENTNESSAHQQ</sequence>
<evidence type="ECO:0000256" key="1">
    <source>
        <dbReference type="SAM" id="MobiDB-lite"/>
    </source>
</evidence>
<feature type="compositionally biased region" description="Basic and acidic residues" evidence="1">
    <location>
        <begin position="898"/>
        <end position="908"/>
    </location>
</feature>
<feature type="region of interest" description="Disordered" evidence="1">
    <location>
        <begin position="1"/>
        <end position="26"/>
    </location>
</feature>
<dbReference type="AlphaFoldDB" id="A0AAD5YNC6"/>
<feature type="compositionally biased region" description="Polar residues" evidence="1">
    <location>
        <begin position="1"/>
        <end position="13"/>
    </location>
</feature>
<comment type="caution">
    <text evidence="2">The sequence shown here is derived from an EMBL/GenBank/DDBJ whole genome shotgun (WGS) entry which is preliminary data.</text>
</comment>
<evidence type="ECO:0000313" key="2">
    <source>
        <dbReference type="EMBL" id="KAJ3564561.1"/>
    </source>
</evidence>
<reference evidence="2" key="1">
    <citation type="submission" date="2022-07" db="EMBL/GenBank/DDBJ databases">
        <title>Genome Sequence of Leucocoprinus birnbaumii.</title>
        <authorList>
            <person name="Buettner E."/>
        </authorList>
    </citation>
    <scope>NUCLEOTIDE SEQUENCE</scope>
    <source>
        <strain evidence="2">VT141</strain>
    </source>
</reference>
<evidence type="ECO:0000313" key="3">
    <source>
        <dbReference type="Proteomes" id="UP001213000"/>
    </source>
</evidence>
<dbReference type="InterPro" id="IPR038765">
    <property type="entry name" value="Papain-like_cys_pep_sf"/>
</dbReference>
<keyword evidence="3" id="KW-1185">Reference proteome</keyword>
<accession>A0AAD5YNC6</accession>
<name>A0AAD5YNC6_9AGAR</name>
<proteinExistence type="predicted"/>
<evidence type="ECO:0008006" key="4">
    <source>
        <dbReference type="Google" id="ProtNLM"/>
    </source>
</evidence>
<organism evidence="2 3">
    <name type="scientific">Leucocoprinus birnbaumii</name>
    <dbReference type="NCBI Taxonomy" id="56174"/>
    <lineage>
        <taxon>Eukaryota</taxon>
        <taxon>Fungi</taxon>
        <taxon>Dikarya</taxon>
        <taxon>Basidiomycota</taxon>
        <taxon>Agaricomycotina</taxon>
        <taxon>Agaricomycetes</taxon>
        <taxon>Agaricomycetidae</taxon>
        <taxon>Agaricales</taxon>
        <taxon>Agaricineae</taxon>
        <taxon>Agaricaceae</taxon>
        <taxon>Leucocoprinus</taxon>
    </lineage>
</organism>
<dbReference type="EMBL" id="JANIEX010000652">
    <property type="protein sequence ID" value="KAJ3564561.1"/>
    <property type="molecule type" value="Genomic_DNA"/>
</dbReference>
<dbReference type="Gene3D" id="3.40.395.10">
    <property type="entry name" value="Adenoviral Proteinase, Chain A"/>
    <property type="match status" value="1"/>
</dbReference>
<protein>
    <recommendedName>
        <fullName evidence="4">Ubiquitin-like protease family profile domain-containing protein</fullName>
    </recommendedName>
</protein>